<dbReference type="Proteomes" id="UP000548726">
    <property type="component" value="Unassembled WGS sequence"/>
</dbReference>
<evidence type="ECO:0000313" key="2">
    <source>
        <dbReference type="Proteomes" id="UP000548726"/>
    </source>
</evidence>
<dbReference type="AlphaFoldDB" id="A0A6V8IGI6"/>
<gene>
    <name evidence="1" type="ORF">DmAi_24540</name>
</gene>
<protein>
    <submittedName>
        <fullName evidence="1">Uncharacterized protein</fullName>
    </submittedName>
</protein>
<reference evidence="1 2" key="1">
    <citation type="journal article" date="2020" name="Cell Rep.">
        <title>Local necrotic cells trigger systemic immune activation via gut microbiome dysbiosis in Drosophila.</title>
        <authorList>
            <person name="Kosakamoto H."/>
            <person name="Yamauchi T."/>
            <person name="Akuzawa-Tokita Y."/>
            <person name="Nishimura K."/>
            <person name="Soga T."/>
            <person name="Murakami T."/>
            <person name="Mori H."/>
            <person name="Yamamoto K."/>
            <person name="Miyazaki R."/>
            <person name="Koto A."/>
            <person name="Miura M."/>
            <person name="Obata F."/>
        </authorList>
    </citation>
    <scope>NUCLEOTIDE SEQUENCE [LARGE SCALE GENOMIC DNA]</scope>
    <source>
        <strain evidence="1 2">Ai</strain>
    </source>
</reference>
<dbReference type="EMBL" id="BLJP01000012">
    <property type="protein sequence ID" value="GFE94395.1"/>
    <property type="molecule type" value="Genomic_DNA"/>
</dbReference>
<proteinExistence type="predicted"/>
<keyword evidence="2" id="KW-1185">Reference proteome</keyword>
<evidence type="ECO:0000313" key="1">
    <source>
        <dbReference type="EMBL" id="GFE94395.1"/>
    </source>
</evidence>
<accession>A0A6V8IGI6</accession>
<name>A0A6V8IGI6_9PROT</name>
<organism evidence="1 2">
    <name type="scientific">Acetobacter persici</name>
    <dbReference type="NCBI Taxonomy" id="1076596"/>
    <lineage>
        <taxon>Bacteria</taxon>
        <taxon>Pseudomonadati</taxon>
        <taxon>Pseudomonadota</taxon>
        <taxon>Alphaproteobacteria</taxon>
        <taxon>Acetobacterales</taxon>
        <taxon>Acetobacteraceae</taxon>
        <taxon>Acetobacter</taxon>
    </lineage>
</organism>
<comment type="caution">
    <text evidence="1">The sequence shown here is derived from an EMBL/GenBank/DDBJ whole genome shotgun (WGS) entry which is preliminary data.</text>
</comment>
<sequence>MPDLKDLWRLVQAMNDLKAWRFRVWRQSSLHAGENRHDNAELSDTARPAMCQITRKHPLKPVR</sequence>